<keyword evidence="6" id="KW-0472">Membrane</keyword>
<comment type="caution">
    <text evidence="8">The sequence shown here is derived from an EMBL/GenBank/DDBJ whole genome shotgun (WGS) entry which is preliminary data.</text>
</comment>
<keyword evidence="7" id="KW-0732">Signal</keyword>
<feature type="chain" id="PRO_5041302658" description="Sodium/potassium-transporting ATPase subunit beta-2" evidence="7">
    <location>
        <begin position="21"/>
        <end position="249"/>
    </location>
</feature>
<dbReference type="GO" id="GO:0006883">
    <property type="term" value="P:intracellular sodium ion homeostasis"/>
    <property type="evidence" value="ECO:0007669"/>
    <property type="project" value="TreeGrafter"/>
</dbReference>
<evidence type="ECO:0000256" key="7">
    <source>
        <dbReference type="SAM" id="SignalP"/>
    </source>
</evidence>
<keyword evidence="4" id="KW-0735">Signal-anchor</keyword>
<dbReference type="Gene3D" id="2.60.40.1660">
    <property type="entry name" value="Na, k-atpase alpha subunit"/>
    <property type="match status" value="1"/>
</dbReference>
<comment type="subcellular location">
    <subcellularLocation>
        <location evidence="1">Membrane</location>
        <topology evidence="1">Single-pass type II membrane protein</topology>
    </subcellularLocation>
</comment>
<dbReference type="Proteomes" id="UP001168821">
    <property type="component" value="Unassembled WGS sequence"/>
</dbReference>
<gene>
    <name evidence="8" type="ORF">Zmor_016025</name>
</gene>
<dbReference type="GO" id="GO:0036376">
    <property type="term" value="P:sodium ion export across plasma membrane"/>
    <property type="evidence" value="ECO:0007669"/>
    <property type="project" value="TreeGrafter"/>
</dbReference>
<evidence type="ECO:0000256" key="6">
    <source>
        <dbReference type="ARBA" id="ARBA00023136"/>
    </source>
</evidence>
<evidence type="ECO:0000256" key="5">
    <source>
        <dbReference type="ARBA" id="ARBA00022989"/>
    </source>
</evidence>
<comment type="similarity">
    <text evidence="2">Belongs to the X(+)/potassium ATPases subunit beta family.</text>
</comment>
<protein>
    <recommendedName>
        <fullName evidence="10">Sodium/potassium-transporting ATPase subunit beta-2</fullName>
    </recommendedName>
</protein>
<dbReference type="GO" id="GO:0030007">
    <property type="term" value="P:intracellular potassium ion homeostasis"/>
    <property type="evidence" value="ECO:0007669"/>
    <property type="project" value="TreeGrafter"/>
</dbReference>
<keyword evidence="9" id="KW-1185">Reference proteome</keyword>
<evidence type="ECO:0000256" key="2">
    <source>
        <dbReference type="ARBA" id="ARBA00005876"/>
    </source>
</evidence>
<dbReference type="GO" id="GO:0001671">
    <property type="term" value="F:ATPase activator activity"/>
    <property type="evidence" value="ECO:0007669"/>
    <property type="project" value="TreeGrafter"/>
</dbReference>
<dbReference type="InterPro" id="IPR000402">
    <property type="entry name" value="Na/K_ATPase_sub_beta"/>
</dbReference>
<sequence length="249" mass="28316">MHTTNHVATLLLIYLSWTSACQSRIKNSPVLEFRPLPKESDSTLVWIQGRSEELYQHWIDSLTHFLEPYFSIGGWGSSNHKCSDEPPPKGSVCAVKVRDFWPCSPENRFGYDRGEPCIFLRLGDIPKGWIPELYNSSNVPKEMPDFLKNLVREEEQKGKHSKVWVSCDGDYPADKEYIGPVTYYPGPAFPAYHFHAADNPEFLNPLVAVKFERANRGVIINVVCTAWAANIPRDAKEKLGTLNFELSID</sequence>
<dbReference type="GO" id="GO:0005890">
    <property type="term" value="C:sodium:potassium-exchanging ATPase complex"/>
    <property type="evidence" value="ECO:0007669"/>
    <property type="project" value="InterPro"/>
</dbReference>
<evidence type="ECO:0000256" key="3">
    <source>
        <dbReference type="ARBA" id="ARBA00022692"/>
    </source>
</evidence>
<keyword evidence="5" id="KW-1133">Transmembrane helix</keyword>
<dbReference type="Pfam" id="PF00287">
    <property type="entry name" value="Na_K-ATPase"/>
    <property type="match status" value="1"/>
</dbReference>
<dbReference type="PANTHER" id="PTHR11523">
    <property type="entry name" value="SODIUM/POTASSIUM-DEPENDENT ATPASE BETA SUBUNIT"/>
    <property type="match status" value="1"/>
</dbReference>
<evidence type="ECO:0000313" key="8">
    <source>
        <dbReference type="EMBL" id="KAJ3656989.1"/>
    </source>
</evidence>
<dbReference type="EMBL" id="JALNTZ010000004">
    <property type="protein sequence ID" value="KAJ3656989.1"/>
    <property type="molecule type" value="Genomic_DNA"/>
</dbReference>
<dbReference type="GO" id="GO:1990573">
    <property type="term" value="P:potassium ion import across plasma membrane"/>
    <property type="evidence" value="ECO:0007669"/>
    <property type="project" value="TreeGrafter"/>
</dbReference>
<dbReference type="PANTHER" id="PTHR11523:SF28">
    <property type="entry name" value="NA_K-ATPASE BETA SUBUNIT ISOFORM 4-RELATED"/>
    <property type="match status" value="1"/>
</dbReference>
<dbReference type="AlphaFoldDB" id="A0AA38IL50"/>
<dbReference type="InterPro" id="IPR038702">
    <property type="entry name" value="Na/K_ATPase_sub_beta_sf"/>
</dbReference>
<reference evidence="8" key="1">
    <citation type="journal article" date="2023" name="G3 (Bethesda)">
        <title>Whole genome assemblies of Zophobas morio and Tenebrio molitor.</title>
        <authorList>
            <person name="Kaur S."/>
            <person name="Stinson S.A."/>
            <person name="diCenzo G.C."/>
        </authorList>
    </citation>
    <scope>NUCLEOTIDE SEQUENCE</scope>
    <source>
        <strain evidence="8">QUZm001</strain>
    </source>
</reference>
<proteinExistence type="inferred from homology"/>
<accession>A0AA38IL50</accession>
<feature type="signal peptide" evidence="7">
    <location>
        <begin position="1"/>
        <end position="20"/>
    </location>
</feature>
<evidence type="ECO:0000313" key="9">
    <source>
        <dbReference type="Proteomes" id="UP001168821"/>
    </source>
</evidence>
<evidence type="ECO:0000256" key="1">
    <source>
        <dbReference type="ARBA" id="ARBA00004606"/>
    </source>
</evidence>
<organism evidence="8 9">
    <name type="scientific">Zophobas morio</name>
    <dbReference type="NCBI Taxonomy" id="2755281"/>
    <lineage>
        <taxon>Eukaryota</taxon>
        <taxon>Metazoa</taxon>
        <taxon>Ecdysozoa</taxon>
        <taxon>Arthropoda</taxon>
        <taxon>Hexapoda</taxon>
        <taxon>Insecta</taxon>
        <taxon>Pterygota</taxon>
        <taxon>Neoptera</taxon>
        <taxon>Endopterygota</taxon>
        <taxon>Coleoptera</taxon>
        <taxon>Polyphaga</taxon>
        <taxon>Cucujiformia</taxon>
        <taxon>Tenebrionidae</taxon>
        <taxon>Zophobas</taxon>
    </lineage>
</organism>
<evidence type="ECO:0000256" key="4">
    <source>
        <dbReference type="ARBA" id="ARBA00022968"/>
    </source>
</evidence>
<evidence type="ECO:0008006" key="10">
    <source>
        <dbReference type="Google" id="ProtNLM"/>
    </source>
</evidence>
<keyword evidence="3" id="KW-0812">Transmembrane</keyword>
<name>A0AA38IL50_9CUCU</name>